<organism evidence="1 2">
    <name type="scientific">Kurthia populi</name>
    <dbReference type="NCBI Taxonomy" id="1562132"/>
    <lineage>
        <taxon>Bacteria</taxon>
        <taxon>Bacillati</taxon>
        <taxon>Bacillota</taxon>
        <taxon>Bacilli</taxon>
        <taxon>Bacillales</taxon>
        <taxon>Caryophanaceae</taxon>
        <taxon>Kurthia</taxon>
    </lineage>
</organism>
<dbReference type="Proteomes" id="UP001597568">
    <property type="component" value="Unassembled WGS sequence"/>
</dbReference>
<dbReference type="EMBL" id="JBHUOR010000076">
    <property type="protein sequence ID" value="MFD2868925.1"/>
    <property type="molecule type" value="Genomic_DNA"/>
</dbReference>
<evidence type="ECO:0000313" key="2">
    <source>
        <dbReference type="Proteomes" id="UP001597568"/>
    </source>
</evidence>
<evidence type="ECO:0000313" key="1">
    <source>
        <dbReference type="EMBL" id="MFD2868925.1"/>
    </source>
</evidence>
<gene>
    <name evidence="1" type="ORF">ACFSY7_10500</name>
</gene>
<dbReference type="Pfam" id="PF12363">
    <property type="entry name" value="Phage_TAC_12"/>
    <property type="match status" value="1"/>
</dbReference>
<reference evidence="2" key="1">
    <citation type="journal article" date="2019" name="Int. J. Syst. Evol. Microbiol.">
        <title>The Global Catalogue of Microorganisms (GCM) 10K type strain sequencing project: providing services to taxonomists for standard genome sequencing and annotation.</title>
        <authorList>
            <consortium name="The Broad Institute Genomics Platform"/>
            <consortium name="The Broad Institute Genome Sequencing Center for Infectious Disease"/>
            <person name="Wu L."/>
            <person name="Ma J."/>
        </authorList>
    </citation>
    <scope>NUCLEOTIDE SEQUENCE [LARGE SCALE GENOMIC DNA]</scope>
    <source>
        <strain evidence="2">KCTC 33522</strain>
    </source>
</reference>
<dbReference type="RefSeq" id="WP_380147801.1">
    <property type="nucleotide sequence ID" value="NZ_JBHUOR010000076.1"/>
</dbReference>
<protein>
    <submittedName>
        <fullName evidence="1">Tail assembly chaperone</fullName>
    </submittedName>
</protein>
<name>A0ABW5Y1L2_9BACL</name>
<dbReference type="InterPro" id="IPR024410">
    <property type="entry name" value="Phage_TAC_12"/>
</dbReference>
<keyword evidence="2" id="KW-1185">Reference proteome</keyword>
<sequence length="151" mass="17448">MALTLTIQDKKYTGKPSFAMARYANENYGKYIEKANKYAQGIENILSGVIEGSVDSIVQYWDAALAHLKERPSIAEIETALEERIEQEGDTEPLLKEIYRELSTSGFFKKTIKEFWKNIEMMQDFGATDKEKEQNKKAYDMMQKLKAEIEE</sequence>
<proteinExistence type="predicted"/>
<comment type="caution">
    <text evidence="1">The sequence shown here is derived from an EMBL/GenBank/DDBJ whole genome shotgun (WGS) entry which is preliminary data.</text>
</comment>
<accession>A0ABW5Y1L2</accession>